<evidence type="ECO:0000256" key="2">
    <source>
        <dbReference type="ARBA" id="ARBA00022491"/>
    </source>
</evidence>
<proteinExistence type="predicted"/>
<dbReference type="Proteomes" id="UP001327560">
    <property type="component" value="Chromosome 2"/>
</dbReference>
<keyword evidence="3 6" id="KW-0805">Transcription regulation</keyword>
<evidence type="ECO:0000313" key="10">
    <source>
        <dbReference type="Proteomes" id="UP001327560"/>
    </source>
</evidence>
<dbReference type="GO" id="GO:0005634">
    <property type="term" value="C:nucleus"/>
    <property type="evidence" value="ECO:0007669"/>
    <property type="project" value="UniProtKB-SubCell"/>
</dbReference>
<keyword evidence="10" id="KW-1185">Reference proteome</keyword>
<evidence type="ECO:0000259" key="8">
    <source>
        <dbReference type="PROSITE" id="PS51754"/>
    </source>
</evidence>
<dbReference type="GO" id="GO:0045892">
    <property type="term" value="P:negative regulation of DNA-templated transcription"/>
    <property type="evidence" value="ECO:0007669"/>
    <property type="project" value="UniProtKB-UniRule"/>
</dbReference>
<protein>
    <recommendedName>
        <fullName evidence="6">Transcription repressor</fullName>
    </recommendedName>
    <alternativeName>
        <fullName evidence="6">Ovate family protein</fullName>
    </alternativeName>
</protein>
<accession>A0AAQ3Q493</accession>
<keyword evidence="2 6" id="KW-0678">Repressor</keyword>
<feature type="compositionally biased region" description="Acidic residues" evidence="7">
    <location>
        <begin position="169"/>
        <end position="193"/>
    </location>
</feature>
<evidence type="ECO:0000313" key="9">
    <source>
        <dbReference type="EMBL" id="WOK97208.1"/>
    </source>
</evidence>
<dbReference type="InterPro" id="IPR006458">
    <property type="entry name" value="Ovate_C"/>
</dbReference>
<feature type="compositionally biased region" description="Basic residues" evidence="7">
    <location>
        <begin position="141"/>
        <end position="155"/>
    </location>
</feature>
<name>A0AAQ3Q493_9LILI</name>
<evidence type="ECO:0000256" key="4">
    <source>
        <dbReference type="ARBA" id="ARBA00023163"/>
    </source>
</evidence>
<gene>
    <name evidence="9" type="ORF">Cni_G05916</name>
</gene>
<evidence type="ECO:0000256" key="1">
    <source>
        <dbReference type="ARBA" id="ARBA00004123"/>
    </source>
</evidence>
<keyword evidence="4 6" id="KW-0804">Transcription</keyword>
<dbReference type="Pfam" id="PF04844">
    <property type="entry name" value="Ovate"/>
    <property type="match status" value="1"/>
</dbReference>
<organism evidence="9 10">
    <name type="scientific">Canna indica</name>
    <name type="common">Indian-shot</name>
    <dbReference type="NCBI Taxonomy" id="4628"/>
    <lineage>
        <taxon>Eukaryota</taxon>
        <taxon>Viridiplantae</taxon>
        <taxon>Streptophyta</taxon>
        <taxon>Embryophyta</taxon>
        <taxon>Tracheophyta</taxon>
        <taxon>Spermatophyta</taxon>
        <taxon>Magnoliopsida</taxon>
        <taxon>Liliopsida</taxon>
        <taxon>Zingiberales</taxon>
        <taxon>Cannaceae</taxon>
        <taxon>Canna</taxon>
    </lineage>
</organism>
<comment type="subcellular location">
    <subcellularLocation>
        <location evidence="1 6">Nucleus</location>
    </subcellularLocation>
</comment>
<dbReference type="PANTHER" id="PTHR33057:SF17">
    <property type="entry name" value="TRANSCRIPTION REPRESSOR OFP8"/>
    <property type="match status" value="1"/>
</dbReference>
<comment type="function">
    <text evidence="6">Transcriptional repressor that regulates multiple aspects of plant growth and development.</text>
</comment>
<feature type="compositionally biased region" description="Low complexity" evidence="7">
    <location>
        <begin position="195"/>
        <end position="208"/>
    </location>
</feature>
<feature type="compositionally biased region" description="Basic residues" evidence="7">
    <location>
        <begin position="257"/>
        <end position="267"/>
    </location>
</feature>
<feature type="region of interest" description="Disordered" evidence="7">
    <location>
        <begin position="103"/>
        <end position="288"/>
    </location>
</feature>
<dbReference type="EMBL" id="CP136891">
    <property type="protein sequence ID" value="WOK97208.1"/>
    <property type="molecule type" value="Genomic_DNA"/>
</dbReference>
<dbReference type="PROSITE" id="PS51754">
    <property type="entry name" value="OVATE"/>
    <property type="match status" value="1"/>
</dbReference>
<feature type="compositionally biased region" description="Basic residues" evidence="7">
    <location>
        <begin position="212"/>
        <end position="231"/>
    </location>
</feature>
<keyword evidence="5 6" id="KW-0539">Nucleus</keyword>
<sequence>MMESNKRRLKERLARMFRSPSLLRSSCNTSTTVTSKLSCGAASSRCLLNDVSALEARREDSVHDDTLGRSLSFPVRNDHLLPRMAAAQRRSVDFFDARKDDLKGKKESGVRETSAPASSPAKNSYLYMRCNKAMEEEATKERKKKKKKKKKKKRLLSNGYGFSSSSSAESDDDDDGDGFFSSDEGEAKEDETEAFFSSRSFSSDSSEFYQKPKNKNKKKKPPHPRRRGNGARKHESWGVCRGLQPAVSVTASSSADHHHKKKKKKKKEIKEKAMEEEEEEKKKRRSFAVVKRSSDPYGDFRGSMVEMIMERQIFGARDLESLLQSYVSLNARHLHPVILQAFSDIWVVLFGH</sequence>
<dbReference type="NCBIfam" id="TIGR01568">
    <property type="entry name" value="A_thal_3678"/>
    <property type="match status" value="1"/>
</dbReference>
<evidence type="ECO:0000256" key="5">
    <source>
        <dbReference type="ARBA" id="ARBA00023242"/>
    </source>
</evidence>
<evidence type="ECO:0000256" key="6">
    <source>
        <dbReference type="RuleBase" id="RU367028"/>
    </source>
</evidence>
<feature type="domain" description="OVATE" evidence="8">
    <location>
        <begin position="289"/>
        <end position="348"/>
    </location>
</feature>
<evidence type="ECO:0000256" key="3">
    <source>
        <dbReference type="ARBA" id="ARBA00023015"/>
    </source>
</evidence>
<dbReference type="InterPro" id="IPR038933">
    <property type="entry name" value="Ovate"/>
</dbReference>
<dbReference type="AlphaFoldDB" id="A0AAQ3Q493"/>
<reference evidence="9 10" key="1">
    <citation type="submission" date="2023-10" db="EMBL/GenBank/DDBJ databases">
        <title>Chromosome-scale genome assembly provides insights into flower coloration mechanisms of Canna indica.</title>
        <authorList>
            <person name="Li C."/>
        </authorList>
    </citation>
    <scope>NUCLEOTIDE SEQUENCE [LARGE SCALE GENOMIC DNA]</scope>
    <source>
        <tissue evidence="9">Flower</tissue>
    </source>
</reference>
<dbReference type="PANTHER" id="PTHR33057">
    <property type="entry name" value="TRANSCRIPTION REPRESSOR OFP7-RELATED"/>
    <property type="match status" value="1"/>
</dbReference>
<evidence type="ECO:0000256" key="7">
    <source>
        <dbReference type="SAM" id="MobiDB-lite"/>
    </source>
</evidence>